<dbReference type="Proteomes" id="UP001232156">
    <property type="component" value="Unassembled WGS sequence"/>
</dbReference>
<evidence type="ECO:0000256" key="3">
    <source>
        <dbReference type="ARBA" id="ARBA00005708"/>
    </source>
</evidence>
<dbReference type="Gene3D" id="3.30.1130.10">
    <property type="match status" value="1"/>
</dbReference>
<dbReference type="NCBIfam" id="TIGR00526">
    <property type="entry name" value="folB_dom"/>
    <property type="match status" value="1"/>
</dbReference>
<dbReference type="EMBL" id="JAUZQE010000036">
    <property type="protein sequence ID" value="MDR4126789.1"/>
    <property type="molecule type" value="Genomic_DNA"/>
</dbReference>
<keyword evidence="9" id="KW-1185">Reference proteome</keyword>
<dbReference type="InterPro" id="IPR043133">
    <property type="entry name" value="GTP-CH-I_C/QueF"/>
</dbReference>
<reference evidence="8 9" key="1">
    <citation type="submission" date="2023-08" db="EMBL/GenBank/DDBJ databases">
        <title>Alcaligenaceae gen. nov., a novel taxon isolated from the sludge of Yixing Pesticide Factory.</title>
        <authorList>
            <person name="Ruan L."/>
        </authorList>
    </citation>
    <scope>NUCLEOTIDE SEQUENCE [LARGE SCALE GENOMIC DNA]</scope>
    <source>
        <strain evidence="8 9">LG-2</strain>
    </source>
</reference>
<dbReference type="PANTHER" id="PTHR42844:SF1">
    <property type="entry name" value="DIHYDRONEOPTERIN ALDOLASE 1-RELATED"/>
    <property type="match status" value="1"/>
</dbReference>
<feature type="domain" description="Dihydroneopterin aldolase/epimerase" evidence="7">
    <location>
        <begin position="6"/>
        <end position="117"/>
    </location>
</feature>
<keyword evidence="5 6" id="KW-0456">Lyase</keyword>
<keyword evidence="4 6" id="KW-0289">Folate biosynthesis</keyword>
<evidence type="ECO:0000313" key="8">
    <source>
        <dbReference type="EMBL" id="MDR4126789.1"/>
    </source>
</evidence>
<evidence type="ECO:0000256" key="4">
    <source>
        <dbReference type="ARBA" id="ARBA00022909"/>
    </source>
</evidence>
<dbReference type="Pfam" id="PF02152">
    <property type="entry name" value="FolB"/>
    <property type="match status" value="1"/>
</dbReference>
<evidence type="ECO:0000256" key="1">
    <source>
        <dbReference type="ARBA" id="ARBA00001353"/>
    </source>
</evidence>
<dbReference type="RefSeq" id="WP_165279831.1">
    <property type="nucleotide sequence ID" value="NZ_JAUZQE010000036.1"/>
</dbReference>
<comment type="similarity">
    <text evidence="3 6">Belongs to the DHNA family.</text>
</comment>
<evidence type="ECO:0000259" key="7">
    <source>
        <dbReference type="SMART" id="SM00905"/>
    </source>
</evidence>
<dbReference type="PANTHER" id="PTHR42844">
    <property type="entry name" value="DIHYDRONEOPTERIN ALDOLASE 1-RELATED"/>
    <property type="match status" value="1"/>
</dbReference>
<dbReference type="NCBIfam" id="TIGR00525">
    <property type="entry name" value="folB"/>
    <property type="match status" value="1"/>
</dbReference>
<dbReference type="InterPro" id="IPR006157">
    <property type="entry name" value="FolB_dom"/>
</dbReference>
<comment type="function">
    <text evidence="6">Catalyzes the conversion of 7,8-dihydroneopterin to 6-hydroxymethyl-7,8-dihydropterin.</text>
</comment>
<dbReference type="InterPro" id="IPR006156">
    <property type="entry name" value="Dihydroneopterin_aldolase"/>
</dbReference>
<dbReference type="EC" id="4.1.2.25" evidence="6"/>
<gene>
    <name evidence="8" type="primary">folB</name>
    <name evidence="8" type="ORF">Q8947_12450</name>
</gene>
<dbReference type="GO" id="GO:0004150">
    <property type="term" value="F:dihydroneopterin aldolase activity"/>
    <property type="evidence" value="ECO:0007669"/>
    <property type="project" value="UniProtKB-EC"/>
</dbReference>
<comment type="caution">
    <text evidence="8">The sequence shown here is derived from an EMBL/GenBank/DDBJ whole genome shotgun (WGS) entry which is preliminary data.</text>
</comment>
<dbReference type="SUPFAM" id="SSF55620">
    <property type="entry name" value="Tetrahydrobiopterin biosynthesis enzymes-like"/>
    <property type="match status" value="1"/>
</dbReference>
<dbReference type="SMART" id="SM00905">
    <property type="entry name" value="FolB"/>
    <property type="match status" value="1"/>
</dbReference>
<protein>
    <recommendedName>
        <fullName evidence="6">7,8-dihydroneopterin aldolase</fullName>
        <ecNumber evidence="6">4.1.2.25</ecNumber>
    </recommendedName>
</protein>
<sequence length="124" mass="14349">MATRRIIFEQLALDARIGILEHELRATQPIHVDAEFDVDVAQQVCDTDIHTVLDYRQLRAAIVDECTRRHVHLLETLTEQIVERIFREFPDVRTMRIRVSKPLAFSDCAAVGIEVQRSRNEPSN</sequence>
<comment type="pathway">
    <text evidence="2 6">Cofactor biosynthesis; tetrahydrofolate biosynthesis; 2-amino-4-hydroxy-6-hydroxymethyl-7,8-dihydropteridine diphosphate from 7,8-dihydroneopterin triphosphate: step 3/4.</text>
</comment>
<accession>A0ABU1D8M7</accession>
<evidence type="ECO:0000256" key="5">
    <source>
        <dbReference type="ARBA" id="ARBA00023239"/>
    </source>
</evidence>
<evidence type="ECO:0000313" key="9">
    <source>
        <dbReference type="Proteomes" id="UP001232156"/>
    </source>
</evidence>
<name>A0ABU1D8M7_9BURK</name>
<proteinExistence type="inferred from homology"/>
<evidence type="ECO:0000256" key="6">
    <source>
        <dbReference type="RuleBase" id="RU362079"/>
    </source>
</evidence>
<organism evidence="8 9">
    <name type="scientific">Yanghanlia caeni</name>
    <dbReference type="NCBI Taxonomy" id="3064283"/>
    <lineage>
        <taxon>Bacteria</taxon>
        <taxon>Pseudomonadati</taxon>
        <taxon>Pseudomonadota</taxon>
        <taxon>Betaproteobacteria</taxon>
        <taxon>Burkholderiales</taxon>
        <taxon>Alcaligenaceae</taxon>
        <taxon>Yanghanlia</taxon>
    </lineage>
</organism>
<comment type="catalytic activity">
    <reaction evidence="1 6">
        <text>7,8-dihydroneopterin = 6-hydroxymethyl-7,8-dihydropterin + glycolaldehyde</text>
        <dbReference type="Rhea" id="RHEA:10540"/>
        <dbReference type="ChEBI" id="CHEBI:17001"/>
        <dbReference type="ChEBI" id="CHEBI:17071"/>
        <dbReference type="ChEBI" id="CHEBI:44841"/>
        <dbReference type="EC" id="4.1.2.25"/>
    </reaction>
</comment>
<evidence type="ECO:0000256" key="2">
    <source>
        <dbReference type="ARBA" id="ARBA00005013"/>
    </source>
</evidence>